<dbReference type="Pfam" id="PF13180">
    <property type="entry name" value="PDZ_2"/>
    <property type="match status" value="1"/>
</dbReference>
<dbReference type="InterPro" id="IPR036034">
    <property type="entry name" value="PDZ_sf"/>
</dbReference>
<proteinExistence type="predicted"/>
<dbReference type="PANTHER" id="PTHR19964:SF92">
    <property type="entry name" value="PATJ HOMOLOG"/>
    <property type="match status" value="1"/>
</dbReference>
<dbReference type="PROSITE" id="PS50106">
    <property type="entry name" value="PDZ"/>
    <property type="match status" value="2"/>
</dbReference>
<dbReference type="InterPro" id="IPR041489">
    <property type="entry name" value="PDZ_6"/>
</dbReference>
<dbReference type="AlphaFoldDB" id="L1ILW4"/>
<dbReference type="GeneID" id="17293645"/>
<protein>
    <recommendedName>
        <fullName evidence="2">PDZ domain-containing protein</fullName>
    </recommendedName>
</protein>
<dbReference type="PANTHER" id="PTHR19964">
    <property type="entry name" value="MULTIPLE PDZ DOMAIN PROTEIN"/>
    <property type="match status" value="1"/>
</dbReference>
<dbReference type="SMART" id="SM00228">
    <property type="entry name" value="PDZ"/>
    <property type="match status" value="2"/>
</dbReference>
<name>L1ILW4_GUITC</name>
<evidence type="ECO:0000313" key="4">
    <source>
        <dbReference type="EnsemblProtists" id="EKX36879"/>
    </source>
</evidence>
<dbReference type="SUPFAM" id="SSF50156">
    <property type="entry name" value="PDZ domain-like"/>
    <property type="match status" value="2"/>
</dbReference>
<dbReference type="EMBL" id="JH993066">
    <property type="protein sequence ID" value="EKX36879.1"/>
    <property type="molecule type" value="Genomic_DNA"/>
</dbReference>
<feature type="domain" description="PDZ" evidence="2">
    <location>
        <begin position="344"/>
        <end position="444"/>
    </location>
</feature>
<dbReference type="RefSeq" id="XP_005823859.1">
    <property type="nucleotide sequence ID" value="XM_005823802.1"/>
</dbReference>
<dbReference type="Proteomes" id="UP000011087">
    <property type="component" value="Unassembled WGS sequence"/>
</dbReference>
<accession>L1ILW4</accession>
<dbReference type="Gene3D" id="2.30.42.10">
    <property type="match status" value="2"/>
</dbReference>
<feature type="domain" description="PDZ" evidence="2">
    <location>
        <begin position="62"/>
        <end position="138"/>
    </location>
</feature>
<evidence type="ECO:0000259" key="2">
    <source>
        <dbReference type="PROSITE" id="PS50106"/>
    </source>
</evidence>
<evidence type="ECO:0000256" key="1">
    <source>
        <dbReference type="SAM" id="Coils"/>
    </source>
</evidence>
<feature type="coiled-coil region" evidence="1">
    <location>
        <begin position="258"/>
        <end position="337"/>
    </location>
</feature>
<dbReference type="PaxDb" id="55529-EKX36879"/>
<evidence type="ECO:0000313" key="5">
    <source>
        <dbReference type="Proteomes" id="UP000011087"/>
    </source>
</evidence>
<reference evidence="5" key="2">
    <citation type="submission" date="2012-11" db="EMBL/GenBank/DDBJ databases">
        <authorList>
            <person name="Kuo A."/>
            <person name="Curtis B.A."/>
            <person name="Tanifuji G."/>
            <person name="Burki F."/>
            <person name="Gruber A."/>
            <person name="Irimia M."/>
            <person name="Maruyama S."/>
            <person name="Arias M.C."/>
            <person name="Ball S.G."/>
            <person name="Gile G.H."/>
            <person name="Hirakawa Y."/>
            <person name="Hopkins J.F."/>
            <person name="Rensing S.A."/>
            <person name="Schmutz J."/>
            <person name="Symeonidi A."/>
            <person name="Elias M."/>
            <person name="Eveleigh R.J."/>
            <person name="Herman E.K."/>
            <person name="Klute M.J."/>
            <person name="Nakayama T."/>
            <person name="Obornik M."/>
            <person name="Reyes-Prieto A."/>
            <person name="Armbrust E.V."/>
            <person name="Aves S.J."/>
            <person name="Beiko R.G."/>
            <person name="Coutinho P."/>
            <person name="Dacks J.B."/>
            <person name="Durnford D.G."/>
            <person name="Fast N.M."/>
            <person name="Green B.R."/>
            <person name="Grisdale C."/>
            <person name="Hempe F."/>
            <person name="Henrissat B."/>
            <person name="Hoppner M.P."/>
            <person name="Ishida K.-I."/>
            <person name="Kim E."/>
            <person name="Koreny L."/>
            <person name="Kroth P.G."/>
            <person name="Liu Y."/>
            <person name="Malik S.-B."/>
            <person name="Maier U.G."/>
            <person name="McRose D."/>
            <person name="Mock T."/>
            <person name="Neilson J.A."/>
            <person name="Onodera N.T."/>
            <person name="Poole A.M."/>
            <person name="Pritham E.J."/>
            <person name="Richards T.A."/>
            <person name="Rocap G."/>
            <person name="Roy S.W."/>
            <person name="Sarai C."/>
            <person name="Schaack S."/>
            <person name="Shirato S."/>
            <person name="Slamovits C.H."/>
            <person name="Spencer D.F."/>
            <person name="Suzuki S."/>
            <person name="Worden A.Z."/>
            <person name="Zauner S."/>
            <person name="Barry K."/>
            <person name="Bell C."/>
            <person name="Bharti A.K."/>
            <person name="Crow J.A."/>
            <person name="Grimwood J."/>
            <person name="Kramer R."/>
            <person name="Lindquist E."/>
            <person name="Lucas S."/>
            <person name="Salamov A."/>
            <person name="McFadden G.I."/>
            <person name="Lane C.E."/>
            <person name="Keeling P.J."/>
            <person name="Gray M.W."/>
            <person name="Grigoriev I.V."/>
            <person name="Archibald J.M."/>
        </authorList>
    </citation>
    <scope>NUCLEOTIDE SEQUENCE</scope>
    <source>
        <strain evidence="5">CCMP2712</strain>
    </source>
</reference>
<reference evidence="4" key="3">
    <citation type="submission" date="2015-06" db="UniProtKB">
        <authorList>
            <consortium name="EnsemblProtists"/>
        </authorList>
    </citation>
    <scope>IDENTIFICATION</scope>
</reference>
<gene>
    <name evidence="3" type="ORF">GUITHDRAFT_116901</name>
</gene>
<dbReference type="KEGG" id="gtt:GUITHDRAFT_116901"/>
<dbReference type="Pfam" id="PF17820">
    <property type="entry name" value="PDZ_6"/>
    <property type="match status" value="1"/>
</dbReference>
<reference evidence="3 5" key="1">
    <citation type="journal article" date="2012" name="Nature">
        <title>Algal genomes reveal evolutionary mosaicism and the fate of nucleomorphs.</title>
        <authorList>
            <consortium name="DOE Joint Genome Institute"/>
            <person name="Curtis B.A."/>
            <person name="Tanifuji G."/>
            <person name="Burki F."/>
            <person name="Gruber A."/>
            <person name="Irimia M."/>
            <person name="Maruyama S."/>
            <person name="Arias M.C."/>
            <person name="Ball S.G."/>
            <person name="Gile G.H."/>
            <person name="Hirakawa Y."/>
            <person name="Hopkins J.F."/>
            <person name="Kuo A."/>
            <person name="Rensing S.A."/>
            <person name="Schmutz J."/>
            <person name="Symeonidi A."/>
            <person name="Elias M."/>
            <person name="Eveleigh R.J."/>
            <person name="Herman E.K."/>
            <person name="Klute M.J."/>
            <person name="Nakayama T."/>
            <person name="Obornik M."/>
            <person name="Reyes-Prieto A."/>
            <person name="Armbrust E.V."/>
            <person name="Aves S.J."/>
            <person name="Beiko R.G."/>
            <person name="Coutinho P."/>
            <person name="Dacks J.B."/>
            <person name="Durnford D.G."/>
            <person name="Fast N.M."/>
            <person name="Green B.R."/>
            <person name="Grisdale C.J."/>
            <person name="Hempel F."/>
            <person name="Henrissat B."/>
            <person name="Hoppner M.P."/>
            <person name="Ishida K."/>
            <person name="Kim E."/>
            <person name="Koreny L."/>
            <person name="Kroth P.G."/>
            <person name="Liu Y."/>
            <person name="Malik S.B."/>
            <person name="Maier U.G."/>
            <person name="McRose D."/>
            <person name="Mock T."/>
            <person name="Neilson J.A."/>
            <person name="Onodera N.T."/>
            <person name="Poole A.M."/>
            <person name="Pritham E.J."/>
            <person name="Richards T.A."/>
            <person name="Rocap G."/>
            <person name="Roy S.W."/>
            <person name="Sarai C."/>
            <person name="Schaack S."/>
            <person name="Shirato S."/>
            <person name="Slamovits C.H."/>
            <person name="Spencer D.F."/>
            <person name="Suzuki S."/>
            <person name="Worden A.Z."/>
            <person name="Zauner S."/>
            <person name="Barry K."/>
            <person name="Bell C."/>
            <person name="Bharti A.K."/>
            <person name="Crow J.A."/>
            <person name="Grimwood J."/>
            <person name="Kramer R."/>
            <person name="Lindquist E."/>
            <person name="Lucas S."/>
            <person name="Salamov A."/>
            <person name="McFadden G.I."/>
            <person name="Lane C.E."/>
            <person name="Keeling P.J."/>
            <person name="Gray M.W."/>
            <person name="Grigoriev I.V."/>
            <person name="Archibald J.M."/>
        </authorList>
    </citation>
    <scope>NUCLEOTIDE SEQUENCE</scope>
    <source>
        <strain evidence="3 5">CCMP2712</strain>
    </source>
</reference>
<dbReference type="HOGENOM" id="CLU_607566_0_0_1"/>
<dbReference type="EnsemblProtists" id="EKX36879">
    <property type="protein sequence ID" value="EKX36879"/>
    <property type="gene ID" value="GUITHDRAFT_116901"/>
</dbReference>
<keyword evidence="5" id="KW-1185">Reference proteome</keyword>
<dbReference type="InterPro" id="IPR001478">
    <property type="entry name" value="PDZ"/>
</dbReference>
<evidence type="ECO:0000313" key="3">
    <source>
        <dbReference type="EMBL" id="EKX36879.1"/>
    </source>
</evidence>
<organism evidence="3">
    <name type="scientific">Guillardia theta (strain CCMP2712)</name>
    <name type="common">Cryptophyte</name>
    <dbReference type="NCBI Taxonomy" id="905079"/>
    <lineage>
        <taxon>Eukaryota</taxon>
        <taxon>Cryptophyceae</taxon>
        <taxon>Pyrenomonadales</taxon>
        <taxon>Geminigeraceae</taxon>
        <taxon>Guillardia</taxon>
    </lineage>
</organism>
<dbReference type="InterPro" id="IPR051342">
    <property type="entry name" value="PDZ_scaffold"/>
</dbReference>
<keyword evidence="1" id="KW-0175">Coiled coil</keyword>
<sequence>MDLFGIFGKKDESSTEQKPSDFEQQDSVQDRLYALEKLIEKSESYCDLMHTLIEKDVLSVETQTFANASAGSRSTVGIMIKGVVIDNLLTGGPAANSKKMAKGDTILKVDGKSCTSDNVLDLLRGEDVPGSLVVLTLQRNREEFDVALARMATGELADKKKMFELFTAVKDHAVKSQDRDVASIVDESITLWTNMLEADAVHDQTIVDNVQAMQLEGIIFVKKLKELLAQLRAIYVQDMKFFQKPLSPSQLADDLKSEKGNSALLEKLQKENADMKEELAKLRGMGDALKSRDEEIERLKKQLKEEQEGRSRAEGELKNLRDEHMKCDEIIKELRNQLELSKSRVKLGASAPRNPRCGVGIVFAKDETDQVLEGKIFVQSIVPGGAAADCKKIQPNDVLEKIDGKVMGDLQEVFQNLVGMEGTEVTLELSRASQVFTVTLNRKPANTTQLV</sequence>